<dbReference type="PROSITE" id="PS50893">
    <property type="entry name" value="ABC_TRANSPORTER_2"/>
    <property type="match status" value="1"/>
</dbReference>
<keyword evidence="2" id="KW-1003">Cell membrane</keyword>
<evidence type="ECO:0000256" key="6">
    <source>
        <dbReference type="ARBA" id="ARBA00037066"/>
    </source>
</evidence>
<evidence type="ECO:0000256" key="3">
    <source>
        <dbReference type="ARBA" id="ARBA00022741"/>
    </source>
</evidence>
<reference evidence="8 9" key="1">
    <citation type="journal article" date="2015" name="Antonie Van Leeuwenhoek">
        <title>Lampropedia puyangensis sp. nov., isolated from symptomatic bark of Populus ? euramericana canker and emended description of Lampropedia hyalina (Ehrenberg 1832) Lee et al. 2004.</title>
        <authorList>
            <person name="Li Y."/>
            <person name="Wang T."/>
            <person name="Piao C.G."/>
            <person name="Wang L.F."/>
            <person name="Tian G.Z."/>
            <person name="Zhu T.H."/>
            <person name="Guo M.W."/>
        </authorList>
    </citation>
    <scope>NUCLEOTIDE SEQUENCE [LARGE SCALE GENOMIC DNA]</scope>
    <source>
        <strain evidence="8 9">2-bin</strain>
    </source>
</reference>
<evidence type="ECO:0000256" key="1">
    <source>
        <dbReference type="ARBA" id="ARBA00022448"/>
    </source>
</evidence>
<dbReference type="RefSeq" id="WP_136571783.1">
    <property type="nucleotide sequence ID" value="NZ_STFG01000001.1"/>
</dbReference>
<dbReference type="CDD" id="cd03214">
    <property type="entry name" value="ABC_Iron-Siderophores_B12_Hemin"/>
    <property type="match status" value="1"/>
</dbReference>
<dbReference type="Pfam" id="PF00005">
    <property type="entry name" value="ABC_tran"/>
    <property type="match status" value="1"/>
</dbReference>
<dbReference type="PANTHER" id="PTHR42794">
    <property type="entry name" value="HEMIN IMPORT ATP-BINDING PROTEIN HMUV"/>
    <property type="match status" value="1"/>
</dbReference>
<gene>
    <name evidence="8" type="ORF">E9531_00505</name>
</gene>
<dbReference type="GO" id="GO:0005524">
    <property type="term" value="F:ATP binding"/>
    <property type="evidence" value="ECO:0007669"/>
    <property type="project" value="UniProtKB-KW"/>
</dbReference>
<dbReference type="Gene3D" id="3.40.50.300">
    <property type="entry name" value="P-loop containing nucleotide triphosphate hydrolases"/>
    <property type="match status" value="1"/>
</dbReference>
<dbReference type="InterPro" id="IPR017871">
    <property type="entry name" value="ABC_transporter-like_CS"/>
</dbReference>
<evidence type="ECO:0000259" key="7">
    <source>
        <dbReference type="PROSITE" id="PS50893"/>
    </source>
</evidence>
<dbReference type="PANTHER" id="PTHR42794:SF1">
    <property type="entry name" value="HEMIN IMPORT ATP-BINDING PROTEIN HMUV"/>
    <property type="match status" value="1"/>
</dbReference>
<dbReference type="SUPFAM" id="SSF52540">
    <property type="entry name" value="P-loop containing nucleoside triphosphate hydrolases"/>
    <property type="match status" value="1"/>
</dbReference>
<sequence length="272" mass="29424">MVNTVTLELSQLGVRYGQEQIIQSVSTPALTGGQIVGLLGPNGAGKSSLLQRIAQLVPGQGNVQALRKDSSGSANAHALASICYMPQDSQVQARLNVYESMILTLKQAQPLHWRVDQTEHTHIQDTLHALEIAHLAFSNISQLSGGQRQLVSLAQVLVRQPDVLLLDEPTSALDLRRQLGFFQFIRRYVQTSGALCIAALHDLNHVLAYTDYALVLHAGELIAHGTTAEVITPALLRDTYGVHARVERCSHGQPHVFIDAVAPRPSSSDGGT</sequence>
<evidence type="ECO:0000313" key="9">
    <source>
        <dbReference type="Proteomes" id="UP000308917"/>
    </source>
</evidence>
<dbReference type="InterPro" id="IPR027417">
    <property type="entry name" value="P-loop_NTPase"/>
</dbReference>
<dbReference type="OrthoDB" id="5296765at2"/>
<dbReference type="InterPro" id="IPR003593">
    <property type="entry name" value="AAA+_ATPase"/>
</dbReference>
<keyword evidence="3" id="KW-0547">Nucleotide-binding</keyword>
<protein>
    <submittedName>
        <fullName evidence="8">ABC transporter ATP-binding protein</fullName>
    </submittedName>
</protein>
<name>A0A4S8FD39_9BURK</name>
<dbReference type="AlphaFoldDB" id="A0A4S8FD39"/>
<comment type="caution">
    <text evidence="8">The sequence shown here is derived from an EMBL/GenBank/DDBJ whole genome shotgun (WGS) entry which is preliminary data.</text>
</comment>
<organism evidence="8 9">
    <name type="scientific">Lampropedia puyangensis</name>
    <dbReference type="NCBI Taxonomy" id="1330072"/>
    <lineage>
        <taxon>Bacteria</taxon>
        <taxon>Pseudomonadati</taxon>
        <taxon>Pseudomonadota</taxon>
        <taxon>Betaproteobacteria</taxon>
        <taxon>Burkholderiales</taxon>
        <taxon>Comamonadaceae</taxon>
        <taxon>Lampropedia</taxon>
    </lineage>
</organism>
<proteinExistence type="predicted"/>
<dbReference type="Proteomes" id="UP000308917">
    <property type="component" value="Unassembled WGS sequence"/>
</dbReference>
<evidence type="ECO:0000256" key="5">
    <source>
        <dbReference type="ARBA" id="ARBA00022967"/>
    </source>
</evidence>
<keyword evidence="9" id="KW-1185">Reference proteome</keyword>
<feature type="domain" description="ABC transporter" evidence="7">
    <location>
        <begin position="7"/>
        <end position="243"/>
    </location>
</feature>
<keyword evidence="2" id="KW-0472">Membrane</keyword>
<dbReference type="GO" id="GO:0016887">
    <property type="term" value="F:ATP hydrolysis activity"/>
    <property type="evidence" value="ECO:0007669"/>
    <property type="project" value="InterPro"/>
</dbReference>
<comment type="function">
    <text evidence="6">Part of the ABC transporter complex HmuTUV involved in hemin import. Responsible for energy coupling to the transport system.</text>
</comment>
<accession>A0A4S8FD39</accession>
<evidence type="ECO:0000256" key="2">
    <source>
        <dbReference type="ARBA" id="ARBA00022475"/>
    </source>
</evidence>
<keyword evidence="5" id="KW-1278">Translocase</keyword>
<dbReference type="InterPro" id="IPR003439">
    <property type="entry name" value="ABC_transporter-like_ATP-bd"/>
</dbReference>
<keyword evidence="4 8" id="KW-0067">ATP-binding</keyword>
<evidence type="ECO:0000256" key="4">
    <source>
        <dbReference type="ARBA" id="ARBA00022840"/>
    </source>
</evidence>
<dbReference type="EMBL" id="STFG01000001">
    <property type="protein sequence ID" value="THU05071.1"/>
    <property type="molecule type" value="Genomic_DNA"/>
</dbReference>
<dbReference type="PROSITE" id="PS00211">
    <property type="entry name" value="ABC_TRANSPORTER_1"/>
    <property type="match status" value="1"/>
</dbReference>
<dbReference type="SMART" id="SM00382">
    <property type="entry name" value="AAA"/>
    <property type="match status" value="1"/>
</dbReference>
<evidence type="ECO:0000313" key="8">
    <source>
        <dbReference type="EMBL" id="THU05071.1"/>
    </source>
</evidence>
<keyword evidence="1" id="KW-0813">Transport</keyword>